<feature type="domain" description="Mce/MlaD" evidence="2">
    <location>
        <begin position="38"/>
        <end position="114"/>
    </location>
</feature>
<dbReference type="PANTHER" id="PTHR33371:SF16">
    <property type="entry name" value="MCE-FAMILY PROTEIN MCE3F"/>
    <property type="match status" value="1"/>
</dbReference>
<accession>A0A238ZT20</accession>
<organism evidence="4 5">
    <name type="scientific">Haloechinothrix alba</name>
    <dbReference type="NCBI Taxonomy" id="664784"/>
    <lineage>
        <taxon>Bacteria</taxon>
        <taxon>Bacillati</taxon>
        <taxon>Actinomycetota</taxon>
        <taxon>Actinomycetes</taxon>
        <taxon>Pseudonocardiales</taxon>
        <taxon>Pseudonocardiaceae</taxon>
        <taxon>Haloechinothrix</taxon>
    </lineage>
</organism>
<dbReference type="AlphaFoldDB" id="A0A238ZT20"/>
<evidence type="ECO:0000259" key="2">
    <source>
        <dbReference type="Pfam" id="PF02470"/>
    </source>
</evidence>
<dbReference type="RefSeq" id="WP_089303107.1">
    <property type="nucleotide sequence ID" value="NZ_FZNW01000024.1"/>
</dbReference>
<dbReference type="NCBIfam" id="TIGR00996">
    <property type="entry name" value="Mtu_fam_mce"/>
    <property type="match status" value="1"/>
</dbReference>
<dbReference type="InterPro" id="IPR024516">
    <property type="entry name" value="Mce_C"/>
</dbReference>
<evidence type="ECO:0000259" key="3">
    <source>
        <dbReference type="Pfam" id="PF11887"/>
    </source>
</evidence>
<feature type="region of interest" description="Disordered" evidence="1">
    <location>
        <begin position="350"/>
        <end position="418"/>
    </location>
</feature>
<dbReference type="InterPro" id="IPR005693">
    <property type="entry name" value="Mce"/>
</dbReference>
<reference evidence="4 5" key="1">
    <citation type="submission" date="2017-06" db="EMBL/GenBank/DDBJ databases">
        <authorList>
            <person name="Kim H.J."/>
            <person name="Triplett B.A."/>
        </authorList>
    </citation>
    <scope>NUCLEOTIDE SEQUENCE [LARGE SCALE GENOMIC DNA]</scope>
    <source>
        <strain evidence="4 5">DSM 45207</strain>
    </source>
</reference>
<evidence type="ECO:0000256" key="1">
    <source>
        <dbReference type="SAM" id="MobiDB-lite"/>
    </source>
</evidence>
<feature type="domain" description="Mammalian cell entry C-terminal" evidence="3">
    <location>
        <begin position="122"/>
        <end position="293"/>
    </location>
</feature>
<protein>
    <submittedName>
        <fullName evidence="4">Phospholipid/cholesterol/gamma-HCH transport system substrate-binding protein</fullName>
    </submittedName>
</protein>
<proteinExistence type="predicted"/>
<dbReference type="GO" id="GO:0005576">
    <property type="term" value="C:extracellular region"/>
    <property type="evidence" value="ECO:0007669"/>
    <property type="project" value="TreeGrafter"/>
</dbReference>
<dbReference type="OrthoDB" id="4741753at2"/>
<evidence type="ECO:0000313" key="5">
    <source>
        <dbReference type="Proteomes" id="UP000198348"/>
    </source>
</evidence>
<dbReference type="InterPro" id="IPR003399">
    <property type="entry name" value="Mce/MlaD"/>
</dbReference>
<dbReference type="Pfam" id="PF11887">
    <property type="entry name" value="Mce4_CUP1"/>
    <property type="match status" value="1"/>
</dbReference>
<keyword evidence="5" id="KW-1185">Reference proteome</keyword>
<name>A0A238ZT20_9PSEU</name>
<dbReference type="Proteomes" id="UP000198348">
    <property type="component" value="Unassembled WGS sequence"/>
</dbReference>
<gene>
    <name evidence="4" type="ORF">SAMN06265360_12422</name>
</gene>
<evidence type="ECO:0000313" key="4">
    <source>
        <dbReference type="EMBL" id="SNR85823.1"/>
    </source>
</evidence>
<sequence>MLTRNTRIKLAAFVVIATLSVAYVGLNYAGLDRLFGPRGYVVTAQFADSGGIFEGAQVAYRGVEVGEVASLRLSEGGIDVDLDISEDAPPIPADTTATVTNRSAVGEQYVDLRPQSGGEPYLEDGSVISQDDTGIPVPSYDVLTSLDELVSSVDTESLRTVVTEADLAFSGAGQDLQVLLDTAHSFTERAQESLPETRQLLSSGRTVLDNQRRNADNITEFSSGLKDIAEQFAESDSDIRKVIDRTPQVGQQVSEFLRTSGNDMGLLLANLLTTADIMEVRTDSTEQLMVNFSMLSAFPNTVSEDGKGKLGLVFNFFDPPSCMRGYEGTEQRPANDFEEVEPNTEAYCAEPPGSPIAVRGSQNAPYKGEPVEVAEPGGGQGDGQDAGQQPDGNLPGLLDLPTQQDAPGDFADLLGVTD</sequence>
<dbReference type="Pfam" id="PF02470">
    <property type="entry name" value="MlaD"/>
    <property type="match status" value="1"/>
</dbReference>
<dbReference type="InterPro" id="IPR052336">
    <property type="entry name" value="MlaD_Phospholipid_Transporter"/>
</dbReference>
<dbReference type="PANTHER" id="PTHR33371">
    <property type="entry name" value="INTERMEMBRANE PHOSPHOLIPID TRANSPORT SYSTEM BINDING PROTEIN MLAD-RELATED"/>
    <property type="match status" value="1"/>
</dbReference>
<dbReference type="EMBL" id="FZNW01000024">
    <property type="protein sequence ID" value="SNR85823.1"/>
    <property type="molecule type" value="Genomic_DNA"/>
</dbReference>
<feature type="compositionally biased region" description="Low complexity" evidence="1">
    <location>
        <begin position="385"/>
        <end position="401"/>
    </location>
</feature>